<dbReference type="InterPro" id="IPR007197">
    <property type="entry name" value="rSAM"/>
</dbReference>
<dbReference type="PROSITE" id="PS51918">
    <property type="entry name" value="RADICAL_SAM"/>
    <property type="match status" value="1"/>
</dbReference>
<dbReference type="PANTHER" id="PTHR11228">
    <property type="entry name" value="RADICAL SAM DOMAIN PROTEIN"/>
    <property type="match status" value="1"/>
</dbReference>
<gene>
    <name evidence="8" type="ORF">SJ05684_b55490</name>
</gene>
<name>A0A249PKU2_9HYPH</name>
<dbReference type="SUPFAM" id="SSF102114">
    <property type="entry name" value="Radical SAM enzymes"/>
    <property type="match status" value="1"/>
</dbReference>
<evidence type="ECO:0000256" key="4">
    <source>
        <dbReference type="ARBA" id="ARBA00023004"/>
    </source>
</evidence>
<dbReference type="GO" id="GO:0003824">
    <property type="term" value="F:catalytic activity"/>
    <property type="evidence" value="ECO:0007669"/>
    <property type="project" value="InterPro"/>
</dbReference>
<feature type="region of interest" description="Disordered" evidence="6">
    <location>
        <begin position="162"/>
        <end position="189"/>
    </location>
</feature>
<feature type="domain" description="Radical SAM core" evidence="7">
    <location>
        <begin position="241"/>
        <end position="468"/>
    </location>
</feature>
<dbReference type="GO" id="GO:0051536">
    <property type="term" value="F:iron-sulfur cluster binding"/>
    <property type="evidence" value="ECO:0007669"/>
    <property type="project" value="UniProtKB-KW"/>
</dbReference>
<evidence type="ECO:0000313" key="9">
    <source>
        <dbReference type="Proteomes" id="UP000217211"/>
    </source>
</evidence>
<dbReference type="Gene3D" id="3.20.20.70">
    <property type="entry name" value="Aldolase class I"/>
    <property type="match status" value="1"/>
</dbReference>
<dbReference type="InterPro" id="IPR036034">
    <property type="entry name" value="PDZ_sf"/>
</dbReference>
<dbReference type="EMBL" id="CP023068">
    <property type="protein sequence ID" value="ASY66531.1"/>
    <property type="molecule type" value="Genomic_DNA"/>
</dbReference>
<sequence length="704" mass="76634">MAYAQSVLAVYVAAGLCFGRDGQRLRPHFVRYRGKTGDMAGPDLPLCDFGAQDGGWAKGTAFAENPAAVAFRALIGISLPEMDRGPLMSGQWQPGGLATAWHADPPAPGDFVFSYAVSPTTPAPADIDHAAALIGALLDVVELLDEDEVIVPGWIAQGAEKRDLPAPHPAAPPEIGARTDGKAGSGHRQPLHSVVGAQPSIVALARHWSLVAGAIADGSGLPAPITGFRLRRTADWQVPSTGDPAEVYEHLGRVCNVSCKFCYLFGNPGNLAIARGTRVIRQDEVETRLRYFLADTGQALFHAEWENNETLVDPKLPQLLPRLREASDKPFFFVTNGNPLTPAMLDLLASVKPVHVIVSINSANPELRADVMRESKTRRARALEGLYGLDDRGISFGISLAAFPEFPIDDLQATIEHVATLRAAYVRINLPGYTRYLPPEHPFDTPSTWARVTEWARALRAHVRLPILVIPSAFEENLYHDDPVAARVIGTIPNSPADRAGLRPGDVIERIGLLPVTSRASAQALLSLDRGDARLTVRRGAAVHTLCLDATAGAFPYVGESYGKYRFPKGMVLAPSLSDADIRQVCDQIDDYGAKNAWVFTSRLMMPAVRRLLAPYDLWDRVRLVPVDNHYLGGNIQVLDMATIGDMTRHVEAETTAAARPDLLLSPGTGFNREGRDLLGRHWKDLPNHFDIPCELMSCSRFTF</sequence>
<dbReference type="Pfam" id="PF17820">
    <property type="entry name" value="PDZ_6"/>
    <property type="match status" value="1"/>
</dbReference>
<evidence type="ECO:0000256" key="6">
    <source>
        <dbReference type="SAM" id="MobiDB-lite"/>
    </source>
</evidence>
<dbReference type="PANTHER" id="PTHR11228:SF7">
    <property type="entry name" value="PQQA PEPTIDE CYCLASE"/>
    <property type="match status" value="1"/>
</dbReference>
<dbReference type="InterPro" id="IPR041489">
    <property type="entry name" value="PDZ_6"/>
</dbReference>
<dbReference type="Proteomes" id="UP000217211">
    <property type="component" value="Plasmid pSJ05684b"/>
</dbReference>
<keyword evidence="8" id="KW-0614">Plasmid</keyword>
<keyword evidence="4" id="KW-0408">Iron</keyword>
<keyword evidence="9" id="KW-1185">Reference proteome</keyword>
<evidence type="ECO:0000256" key="2">
    <source>
        <dbReference type="ARBA" id="ARBA00022691"/>
    </source>
</evidence>
<dbReference type="InterPro" id="IPR050377">
    <property type="entry name" value="Radical_SAM_PqqE_MftC-like"/>
</dbReference>
<keyword evidence="5" id="KW-0411">Iron-sulfur</keyword>
<protein>
    <recommendedName>
        <fullName evidence="7">Radical SAM core domain-containing protein</fullName>
    </recommendedName>
</protein>
<dbReference type="InterPro" id="IPR058240">
    <property type="entry name" value="rSAM_sf"/>
</dbReference>
<dbReference type="STRING" id="716928.GCA_000261485_04903"/>
<dbReference type="KEGG" id="esj:SJ05684_b55490"/>
<accession>A0A249PKU2</accession>
<dbReference type="SMART" id="SM00228">
    <property type="entry name" value="PDZ"/>
    <property type="match status" value="1"/>
</dbReference>
<dbReference type="CDD" id="cd01335">
    <property type="entry name" value="Radical_SAM"/>
    <property type="match status" value="1"/>
</dbReference>
<evidence type="ECO:0000259" key="7">
    <source>
        <dbReference type="PROSITE" id="PS51918"/>
    </source>
</evidence>
<dbReference type="Gene3D" id="2.30.42.10">
    <property type="match status" value="1"/>
</dbReference>
<dbReference type="InterPro" id="IPR013785">
    <property type="entry name" value="Aldolase_TIM"/>
</dbReference>
<reference evidence="8 9" key="1">
    <citation type="submission" date="2017-08" db="EMBL/GenBank/DDBJ databases">
        <title>Multipartite genome sequences of Sinorhizobium species nodulating soybeans.</title>
        <authorList>
            <person name="Tian C.F."/>
        </authorList>
    </citation>
    <scope>NUCLEOTIDE SEQUENCE [LARGE SCALE GENOMIC DNA]</scope>
    <source>
        <strain evidence="8 9">CCBAU 05684</strain>
        <plasmid evidence="9">psj05684b</plasmid>
    </source>
</reference>
<dbReference type="SFLD" id="SFLDS00029">
    <property type="entry name" value="Radical_SAM"/>
    <property type="match status" value="1"/>
</dbReference>
<dbReference type="AlphaFoldDB" id="A0A249PKU2"/>
<dbReference type="InterPro" id="IPR001478">
    <property type="entry name" value="PDZ"/>
</dbReference>
<keyword evidence="2" id="KW-0949">S-adenosyl-L-methionine</keyword>
<dbReference type="eggNOG" id="COG0535">
    <property type="taxonomic scope" value="Bacteria"/>
</dbReference>
<geneLocation type="plasmid" evidence="9">
    <name>psj05684b</name>
</geneLocation>
<evidence type="ECO:0000256" key="3">
    <source>
        <dbReference type="ARBA" id="ARBA00022723"/>
    </source>
</evidence>
<evidence type="ECO:0000313" key="8">
    <source>
        <dbReference type="EMBL" id="ASY66531.1"/>
    </source>
</evidence>
<dbReference type="GO" id="GO:0046872">
    <property type="term" value="F:metal ion binding"/>
    <property type="evidence" value="ECO:0007669"/>
    <property type="project" value="UniProtKB-KW"/>
</dbReference>
<dbReference type="Pfam" id="PF04055">
    <property type="entry name" value="Radical_SAM"/>
    <property type="match status" value="1"/>
</dbReference>
<organism evidence="8 9">
    <name type="scientific">Sinorhizobium sojae CCBAU 05684</name>
    <dbReference type="NCBI Taxonomy" id="716928"/>
    <lineage>
        <taxon>Bacteria</taxon>
        <taxon>Pseudomonadati</taxon>
        <taxon>Pseudomonadota</taxon>
        <taxon>Alphaproteobacteria</taxon>
        <taxon>Hyphomicrobiales</taxon>
        <taxon>Rhizobiaceae</taxon>
        <taxon>Sinorhizobium/Ensifer group</taxon>
        <taxon>Sinorhizobium</taxon>
    </lineage>
</organism>
<dbReference type="SUPFAM" id="SSF50156">
    <property type="entry name" value="PDZ domain-like"/>
    <property type="match status" value="1"/>
</dbReference>
<keyword evidence="3" id="KW-0479">Metal-binding</keyword>
<evidence type="ECO:0000256" key="1">
    <source>
        <dbReference type="ARBA" id="ARBA00001966"/>
    </source>
</evidence>
<proteinExistence type="predicted"/>
<comment type="cofactor">
    <cofactor evidence="1">
        <name>[4Fe-4S] cluster</name>
        <dbReference type="ChEBI" id="CHEBI:49883"/>
    </cofactor>
</comment>
<evidence type="ECO:0000256" key="5">
    <source>
        <dbReference type="ARBA" id="ARBA00023014"/>
    </source>
</evidence>